<dbReference type="CDD" id="cd18110">
    <property type="entry name" value="ATP-synt_F1_beta_C"/>
    <property type="match status" value="1"/>
</dbReference>
<keyword evidence="11 12" id="KW-0066">ATP synthesis</keyword>
<proteinExistence type="inferred from homology"/>
<evidence type="ECO:0000256" key="13">
    <source>
        <dbReference type="SAM" id="MobiDB-lite"/>
    </source>
</evidence>
<dbReference type="InterPro" id="IPR000194">
    <property type="entry name" value="ATPase_F1/V1/A1_a/bsu_nucl-bd"/>
</dbReference>
<dbReference type="Pfam" id="PF00006">
    <property type="entry name" value="ATP-synt_ab"/>
    <property type="match status" value="1"/>
</dbReference>
<feature type="compositionally biased region" description="Low complexity" evidence="13">
    <location>
        <begin position="153"/>
        <end position="166"/>
    </location>
</feature>
<feature type="compositionally biased region" description="Basic residues" evidence="13">
    <location>
        <begin position="481"/>
        <end position="499"/>
    </location>
</feature>
<dbReference type="Proteomes" id="UP000770661">
    <property type="component" value="Unassembled WGS sequence"/>
</dbReference>
<keyword evidence="16" id="KW-1185">Reference proteome</keyword>
<dbReference type="PROSITE" id="PS00152">
    <property type="entry name" value="ATPASE_ALPHA_BETA"/>
    <property type="match status" value="1"/>
</dbReference>
<dbReference type="InterPro" id="IPR024034">
    <property type="entry name" value="ATPase_F1/V1_b/a_C"/>
</dbReference>
<dbReference type="InterPro" id="IPR020003">
    <property type="entry name" value="ATPase_a/bsu_AS"/>
</dbReference>
<dbReference type="SUPFAM" id="SSF47917">
    <property type="entry name" value="C-terminal domain of alpha and beta subunits of F1 ATP synthase"/>
    <property type="match status" value="1"/>
</dbReference>
<reference evidence="15" key="1">
    <citation type="submission" date="2020-07" db="EMBL/GenBank/DDBJ databases">
        <title>The High-quality genome of the commercially important snow crab, Chionoecetes opilio.</title>
        <authorList>
            <person name="Jeong J.-H."/>
            <person name="Ryu S."/>
        </authorList>
    </citation>
    <scope>NUCLEOTIDE SEQUENCE</scope>
    <source>
        <strain evidence="15">MADBK_172401_WGS</strain>
        <tissue evidence="15">Digestive gland</tissue>
    </source>
</reference>
<dbReference type="Pfam" id="PF02874">
    <property type="entry name" value="ATP-synt_ab_N"/>
    <property type="match status" value="1"/>
</dbReference>
<dbReference type="GO" id="GO:0042776">
    <property type="term" value="P:proton motive force-driven mitochondrial ATP synthesis"/>
    <property type="evidence" value="ECO:0007669"/>
    <property type="project" value="TreeGrafter"/>
</dbReference>
<dbReference type="CDD" id="cd18115">
    <property type="entry name" value="ATP-synt_F1_beta_N"/>
    <property type="match status" value="1"/>
</dbReference>
<evidence type="ECO:0000256" key="4">
    <source>
        <dbReference type="ARBA" id="ARBA00022741"/>
    </source>
</evidence>
<evidence type="ECO:0000256" key="2">
    <source>
        <dbReference type="ARBA" id="ARBA00008936"/>
    </source>
</evidence>
<keyword evidence="3" id="KW-0813">Transport</keyword>
<dbReference type="HAMAP" id="MF_01347">
    <property type="entry name" value="ATP_synth_beta_bact"/>
    <property type="match status" value="1"/>
</dbReference>
<feature type="compositionally biased region" description="Basic residues" evidence="13">
    <location>
        <begin position="325"/>
        <end position="358"/>
    </location>
</feature>
<dbReference type="InterPro" id="IPR003593">
    <property type="entry name" value="AAA+_ATPase"/>
</dbReference>
<dbReference type="FunFam" id="1.10.1140.10:FF:000001">
    <property type="entry name" value="ATP synthase subunit beta"/>
    <property type="match status" value="1"/>
</dbReference>
<feature type="compositionally biased region" description="Low complexity" evidence="13">
    <location>
        <begin position="359"/>
        <end position="380"/>
    </location>
</feature>
<dbReference type="Pfam" id="PF22919">
    <property type="entry name" value="ATP-synt_VA_C"/>
    <property type="match status" value="1"/>
</dbReference>
<evidence type="ECO:0000256" key="1">
    <source>
        <dbReference type="ARBA" id="ARBA00004370"/>
    </source>
</evidence>
<name>A0A8J5D2B7_CHIOP</name>
<evidence type="ECO:0000256" key="12">
    <source>
        <dbReference type="RuleBase" id="RU003553"/>
    </source>
</evidence>
<dbReference type="NCBIfam" id="TIGR01039">
    <property type="entry name" value="atpD"/>
    <property type="match status" value="1"/>
</dbReference>
<dbReference type="SUPFAM" id="SSF50615">
    <property type="entry name" value="N-terminal domain of alpha and beta subunits of F1 ATP synthase"/>
    <property type="match status" value="1"/>
</dbReference>
<dbReference type="InterPro" id="IPR027417">
    <property type="entry name" value="P-loop_NTPase"/>
</dbReference>
<protein>
    <recommendedName>
        <fullName evidence="12">ATP synthase subunit beta</fullName>
        <ecNumber evidence="12">7.1.2.2</ecNumber>
    </recommendedName>
</protein>
<dbReference type="EC" id="7.1.2.2" evidence="12"/>
<keyword evidence="4 12" id="KW-0547">Nucleotide-binding</keyword>
<feature type="compositionally biased region" description="Basic residues" evidence="13">
    <location>
        <begin position="523"/>
        <end position="534"/>
    </location>
</feature>
<dbReference type="InterPro" id="IPR005722">
    <property type="entry name" value="ATP_synth_F1_bsu"/>
</dbReference>
<dbReference type="PANTHER" id="PTHR15184:SF71">
    <property type="entry name" value="ATP SYNTHASE SUBUNIT BETA, MITOCHONDRIAL"/>
    <property type="match status" value="1"/>
</dbReference>
<feature type="compositionally biased region" description="Low complexity" evidence="13">
    <location>
        <begin position="127"/>
        <end position="143"/>
    </location>
</feature>
<evidence type="ECO:0000256" key="9">
    <source>
        <dbReference type="ARBA" id="ARBA00023136"/>
    </source>
</evidence>
<feature type="region of interest" description="Disordered" evidence="13">
    <location>
        <begin position="33"/>
        <end position="536"/>
    </location>
</feature>
<dbReference type="PANTHER" id="PTHR15184">
    <property type="entry name" value="ATP SYNTHASE"/>
    <property type="match status" value="1"/>
</dbReference>
<evidence type="ECO:0000256" key="5">
    <source>
        <dbReference type="ARBA" id="ARBA00022781"/>
    </source>
</evidence>
<dbReference type="GO" id="GO:0005739">
    <property type="term" value="C:mitochondrion"/>
    <property type="evidence" value="ECO:0007669"/>
    <property type="project" value="GOC"/>
</dbReference>
<keyword evidence="7" id="KW-1278">Translocase</keyword>
<keyword evidence="6 12" id="KW-0067">ATP-binding</keyword>
<evidence type="ECO:0000256" key="6">
    <source>
        <dbReference type="ARBA" id="ARBA00022840"/>
    </source>
</evidence>
<keyword evidence="8" id="KW-0406">Ion transport</keyword>
<dbReference type="InterPro" id="IPR055190">
    <property type="entry name" value="ATP-synt_VA_C"/>
</dbReference>
<dbReference type="GO" id="GO:0045259">
    <property type="term" value="C:proton-transporting ATP synthase complex"/>
    <property type="evidence" value="ECO:0007669"/>
    <property type="project" value="UniProtKB-KW"/>
</dbReference>
<dbReference type="SMART" id="SM00382">
    <property type="entry name" value="AAA"/>
    <property type="match status" value="1"/>
</dbReference>
<dbReference type="SUPFAM" id="SSF52540">
    <property type="entry name" value="P-loop containing nucleoside triphosphate hydrolases"/>
    <property type="match status" value="1"/>
</dbReference>
<dbReference type="CDD" id="cd01133">
    <property type="entry name" value="F1-ATPase_beta_CD"/>
    <property type="match status" value="1"/>
</dbReference>
<dbReference type="GO" id="GO:0005524">
    <property type="term" value="F:ATP binding"/>
    <property type="evidence" value="ECO:0007669"/>
    <property type="project" value="UniProtKB-KW"/>
</dbReference>
<feature type="compositionally biased region" description="Basic residues" evidence="13">
    <location>
        <begin position="269"/>
        <end position="282"/>
    </location>
</feature>
<feature type="compositionally biased region" description="Basic residues" evidence="13">
    <location>
        <begin position="423"/>
        <end position="457"/>
    </location>
</feature>
<comment type="function">
    <text evidence="12">Produces ATP from ADP in the presence of a proton gradient across the membrane.</text>
</comment>
<organism evidence="15 16">
    <name type="scientific">Chionoecetes opilio</name>
    <name type="common">Atlantic snow crab</name>
    <name type="synonym">Cancer opilio</name>
    <dbReference type="NCBI Taxonomy" id="41210"/>
    <lineage>
        <taxon>Eukaryota</taxon>
        <taxon>Metazoa</taxon>
        <taxon>Ecdysozoa</taxon>
        <taxon>Arthropoda</taxon>
        <taxon>Crustacea</taxon>
        <taxon>Multicrustacea</taxon>
        <taxon>Malacostraca</taxon>
        <taxon>Eumalacostraca</taxon>
        <taxon>Eucarida</taxon>
        <taxon>Decapoda</taxon>
        <taxon>Pleocyemata</taxon>
        <taxon>Brachyura</taxon>
        <taxon>Eubrachyura</taxon>
        <taxon>Majoidea</taxon>
        <taxon>Majidae</taxon>
        <taxon>Chionoecetes</taxon>
    </lineage>
</organism>
<dbReference type="Gene3D" id="3.40.50.300">
    <property type="entry name" value="P-loop containing nucleotide triphosphate hydrolases"/>
    <property type="match status" value="1"/>
</dbReference>
<evidence type="ECO:0000256" key="10">
    <source>
        <dbReference type="ARBA" id="ARBA00023196"/>
    </source>
</evidence>
<evidence type="ECO:0000256" key="3">
    <source>
        <dbReference type="ARBA" id="ARBA00022448"/>
    </source>
</evidence>
<feature type="compositionally biased region" description="Low complexity" evidence="13">
    <location>
        <begin position="195"/>
        <end position="228"/>
    </location>
</feature>
<evidence type="ECO:0000259" key="14">
    <source>
        <dbReference type="SMART" id="SM00382"/>
    </source>
</evidence>
<dbReference type="InterPro" id="IPR050053">
    <property type="entry name" value="ATPase_alpha/beta_chains"/>
</dbReference>
<evidence type="ECO:0000313" key="16">
    <source>
        <dbReference type="Proteomes" id="UP000770661"/>
    </source>
</evidence>
<sequence>MITAKAMMQSQGRTLAMACWRGTRVVVVTPSSTARAVHTTAARDKKKDDPPAGREVKGRRMGSVKVPRVASPEVQRAAAKVAGWKAAWDEPPAKQQGEQKQPRGTLQDILQKHPELVQPSKEAAGTSSPSSSSSSSDSDAAAPRRQAAKDATKSTASKTEATAAKEAVPKGTATKPEPTAAGTKATADQKAVPGTIAIKTETTPATEKATFAKPKAAAAAKAAQKPQPQNLKPHPLNLKPQPRKLKPHPLNLKPQPRNRKPHPLNLKPQPRKLKPQPRKLKPQPRNLKSHPLNLKPQPRKLKPHPLNLKPQPRKLKPHPLNLKPQPRKLKPQPRKLKPHPRKLKPQPRKLKPQPRKLKPQPLNLKPQPQKLKPHPLNLKPQPRKLKPHPLNLKPQPRKLKPHPLNLKPQPRKLKPHPLNLKPQPRKLKPQPRKLKPQPRKLKPHPRKLKPQPRKLKPQPRNLKPQPRKLKPHPRKLEPHPRKLKPHPRKLKPQPRKLKPQPRNLKPQPRKLKPHPRKLEPHPRKLKPHPRKLKPHPGQVVAVIGAVVDVTFEGELPPILSALEVTRREPRLVLEVAQHLGGNTVRTIAMDGTEGLVRGERVRDSGGPISIPVGAATLGRIMNVIGEPIDERGPISSVTVAAIHAEAPPFVEMSVEQQILVTGIKVVDMLAPYSKGGKIGLFGGAGVGKTVLIMELINNVAKAHGGYSVFAGVGERTREGNDLYHEMIESGVISLTDDSSKVALVYGQMNEPPGARARVALTGLTVAEYFRDEEGQDVLFFVDNIFRFTQAGSEVSALLGRIPSAVGYQPTLATDMGSMQERITTTTRGSITSVQAIYVPADDLTDPAPATTFAHLDATTVLSRGIAELGIYPAVDPLDSTSRILDPNVIGPRHYATARGVQKILQDIIAILGMDELSEEDKLTVSRARKVQKFMSQPFQVAEVFTGYQGKFVTLQDTIRSFEEILEGKHDQLPEAAFYMVGSVEEAVQKATQLAQ</sequence>
<feature type="compositionally biased region" description="Low complexity" evidence="13">
    <location>
        <begin position="77"/>
        <end position="86"/>
    </location>
</feature>
<comment type="caution">
    <text evidence="15">The sequence shown here is derived from an EMBL/GenBank/DDBJ whole genome shotgun (WGS) entry which is preliminary data.</text>
</comment>
<keyword evidence="10 12" id="KW-0139">CF(1)</keyword>
<evidence type="ECO:0000256" key="7">
    <source>
        <dbReference type="ARBA" id="ARBA00022967"/>
    </source>
</evidence>
<feature type="domain" description="AAA+ ATPase" evidence="14">
    <location>
        <begin position="674"/>
        <end position="858"/>
    </location>
</feature>
<accession>A0A8J5D2B7</accession>
<evidence type="ECO:0000256" key="8">
    <source>
        <dbReference type="ARBA" id="ARBA00023065"/>
    </source>
</evidence>
<evidence type="ECO:0000256" key="11">
    <source>
        <dbReference type="ARBA" id="ARBA00023310"/>
    </source>
</evidence>
<keyword evidence="5" id="KW-0375">Hydrogen ion transport</keyword>
<dbReference type="OrthoDB" id="14523at2759"/>
<keyword evidence="9" id="KW-0472">Membrane</keyword>
<feature type="compositionally biased region" description="Basic and acidic residues" evidence="13">
    <location>
        <begin position="41"/>
        <end position="58"/>
    </location>
</feature>
<dbReference type="FunFam" id="3.40.50.300:FF:000026">
    <property type="entry name" value="ATP synthase subunit beta"/>
    <property type="match status" value="1"/>
</dbReference>
<dbReference type="Gene3D" id="1.10.1140.10">
    <property type="entry name" value="Bovine Mitochondrial F1-atpase, Atp Synthase Beta Chain, Chain D, domain 3"/>
    <property type="match status" value="1"/>
</dbReference>
<dbReference type="InterPro" id="IPR036121">
    <property type="entry name" value="ATPase_F1/V1/A1_a/bsu_N_sf"/>
</dbReference>
<dbReference type="EMBL" id="JACEEZ010001480">
    <property type="protein sequence ID" value="KAG0729151.1"/>
    <property type="molecule type" value="Genomic_DNA"/>
</dbReference>
<evidence type="ECO:0000313" key="15">
    <source>
        <dbReference type="EMBL" id="KAG0729151.1"/>
    </source>
</evidence>
<comment type="subcellular location">
    <subcellularLocation>
        <location evidence="1">Membrane</location>
    </subcellularLocation>
</comment>
<gene>
    <name evidence="15" type="primary">ATPB_0</name>
    <name evidence="15" type="ORF">GWK47_030900</name>
</gene>
<dbReference type="GO" id="GO:0046933">
    <property type="term" value="F:proton-transporting ATP synthase activity, rotational mechanism"/>
    <property type="evidence" value="ECO:0007669"/>
    <property type="project" value="InterPro"/>
</dbReference>
<dbReference type="Gene3D" id="2.40.10.170">
    <property type="match status" value="1"/>
</dbReference>
<dbReference type="InterPro" id="IPR004100">
    <property type="entry name" value="ATPase_F1/V1/A1_a/bsu_N"/>
</dbReference>
<comment type="similarity">
    <text evidence="2">Belongs to the ATPase alpha/beta chains family.</text>
</comment>
<dbReference type="AlphaFoldDB" id="A0A8J5D2B7"/>
<comment type="catalytic activity">
    <reaction evidence="12">
        <text>ATP + H2O + 4 H(+)(in) = ADP + phosphate + 5 H(+)(out)</text>
        <dbReference type="Rhea" id="RHEA:57720"/>
        <dbReference type="ChEBI" id="CHEBI:15377"/>
        <dbReference type="ChEBI" id="CHEBI:15378"/>
        <dbReference type="ChEBI" id="CHEBI:30616"/>
        <dbReference type="ChEBI" id="CHEBI:43474"/>
        <dbReference type="ChEBI" id="CHEBI:456216"/>
        <dbReference type="EC" id="7.1.2.2"/>
    </reaction>
</comment>
<comment type="subunit">
    <text evidence="12">F-type ATPases have 2 components, CF(1) - the catalytic core - and CF(0) - the membrane proton channel. CF(1) and CF(0) have multiple subunits.</text>
</comment>